<dbReference type="Pfam" id="PF21068">
    <property type="entry name" value="ATPgraspMvdD"/>
    <property type="match status" value="1"/>
</dbReference>
<dbReference type="Gene3D" id="3.30.470.20">
    <property type="entry name" value="ATP-grasp fold, B domain"/>
    <property type="match status" value="1"/>
</dbReference>
<dbReference type="EMBL" id="BSRI01000001">
    <property type="protein sequence ID" value="GLV53985.1"/>
    <property type="molecule type" value="Genomic_DNA"/>
</dbReference>
<name>A0ABQ6FNJ5_9CHLR</name>
<dbReference type="Proteomes" id="UP001344906">
    <property type="component" value="Unassembled WGS sequence"/>
</dbReference>
<dbReference type="PANTHER" id="PTHR21621:SF0">
    <property type="entry name" value="BETA-CITRYLGLUTAMATE SYNTHASE B-RELATED"/>
    <property type="match status" value="1"/>
</dbReference>
<sequence length="340" mass="38695">MGKKQIVIVSQVDEIHADEIILQLNAMGHEPIRLNSDDIPTALMASLSLENHTAGWAGSMTILTNGRRIDVEAIRSIWWWRPGAFRLPADLSVQEREFARDEIEHMFQGIWAALPCHWVSHPEHIRRASWKADQLLQATRLGFDIPRSLMTMNPDAARSFCESCVGKRALYKVLSDPFLAATTVAEKYPEHMPEYGVASTTLITSADFSMLDGVRNAPCLFQEYLPRVLDIRVTVIGDDLFAAEIHSQDHEETKIDWRYSDANIVYRKIALPAEVAERCMALVRHYNLHYCTLDLFLTPDGRYVFTEASPYGQFLFVEERVPELRMTEALANYLARGAQD</sequence>
<dbReference type="InterPro" id="IPR048936">
    <property type="entry name" value="MvdD-like_ATPgrasp"/>
</dbReference>
<dbReference type="RefSeq" id="WP_338247704.1">
    <property type="nucleotide sequence ID" value="NZ_BSRI01000001.1"/>
</dbReference>
<feature type="domain" description="MvdD-like pre-ATP grasp" evidence="1">
    <location>
        <begin position="10"/>
        <end position="126"/>
    </location>
</feature>
<evidence type="ECO:0000259" key="1">
    <source>
        <dbReference type="Pfam" id="PF21068"/>
    </source>
</evidence>
<keyword evidence="3" id="KW-1185">Reference proteome</keyword>
<reference evidence="2 3" key="1">
    <citation type="submission" date="2023-02" db="EMBL/GenBank/DDBJ databases">
        <title>Dictyobacter halimunensis sp. nov., a new member of the class Ktedonobacteria from forest soil in a geothermal area.</title>
        <authorList>
            <person name="Rachmania M.K."/>
            <person name="Ningsih F."/>
            <person name="Sakai Y."/>
            <person name="Yabe S."/>
            <person name="Yokota A."/>
            <person name="Sjamsuridzal W."/>
        </authorList>
    </citation>
    <scope>NUCLEOTIDE SEQUENCE [LARGE SCALE GENOMIC DNA]</scope>
    <source>
        <strain evidence="2 3">S3.2.2.5</strain>
    </source>
</reference>
<dbReference type="SUPFAM" id="SSF56059">
    <property type="entry name" value="Glutathione synthetase ATP-binding domain-like"/>
    <property type="match status" value="1"/>
</dbReference>
<protein>
    <submittedName>
        <fullName evidence="2">ATP-grasp ribosomal peptide maturase</fullName>
    </submittedName>
</protein>
<evidence type="ECO:0000313" key="2">
    <source>
        <dbReference type="EMBL" id="GLV53985.1"/>
    </source>
</evidence>
<proteinExistence type="predicted"/>
<comment type="caution">
    <text evidence="2">The sequence shown here is derived from an EMBL/GenBank/DDBJ whole genome shotgun (WGS) entry which is preliminary data.</text>
</comment>
<accession>A0ABQ6FNJ5</accession>
<organism evidence="2 3">
    <name type="scientific">Dictyobacter halimunensis</name>
    <dbReference type="NCBI Taxonomy" id="3026934"/>
    <lineage>
        <taxon>Bacteria</taxon>
        <taxon>Bacillati</taxon>
        <taxon>Chloroflexota</taxon>
        <taxon>Ktedonobacteria</taxon>
        <taxon>Ktedonobacterales</taxon>
        <taxon>Dictyobacteraceae</taxon>
        <taxon>Dictyobacter</taxon>
    </lineage>
</organism>
<dbReference type="PANTHER" id="PTHR21621">
    <property type="entry name" value="RIBOSOMAL PROTEIN S6 MODIFICATION PROTEIN"/>
    <property type="match status" value="1"/>
</dbReference>
<evidence type="ECO:0000313" key="3">
    <source>
        <dbReference type="Proteomes" id="UP001344906"/>
    </source>
</evidence>
<gene>
    <name evidence="2" type="ORF">KDH_08360</name>
</gene>